<dbReference type="Proteomes" id="UP000319852">
    <property type="component" value="Chromosome"/>
</dbReference>
<dbReference type="EMBL" id="CP036263">
    <property type="protein sequence ID" value="QDS97065.1"/>
    <property type="molecule type" value="Genomic_DNA"/>
</dbReference>
<protein>
    <submittedName>
        <fullName evidence="1">Uncharacterized protein</fullName>
    </submittedName>
</protein>
<keyword evidence="2" id="KW-1185">Reference proteome</keyword>
<evidence type="ECO:0000313" key="2">
    <source>
        <dbReference type="Proteomes" id="UP000319852"/>
    </source>
</evidence>
<gene>
    <name evidence="1" type="ORF">HG15A2_03240</name>
</gene>
<dbReference type="AlphaFoldDB" id="A0A517MQ99"/>
<accession>A0A517MQ99</accession>
<name>A0A517MQ99_9BACT</name>
<evidence type="ECO:0000313" key="1">
    <source>
        <dbReference type="EMBL" id="QDS97065.1"/>
    </source>
</evidence>
<dbReference type="KEGG" id="amob:HG15A2_03240"/>
<reference evidence="1 2" key="1">
    <citation type="submission" date="2019-02" db="EMBL/GenBank/DDBJ databases">
        <title>Deep-cultivation of Planctomycetes and their phenomic and genomic characterization uncovers novel biology.</title>
        <authorList>
            <person name="Wiegand S."/>
            <person name="Jogler M."/>
            <person name="Boedeker C."/>
            <person name="Pinto D."/>
            <person name="Vollmers J."/>
            <person name="Rivas-Marin E."/>
            <person name="Kohn T."/>
            <person name="Peeters S.H."/>
            <person name="Heuer A."/>
            <person name="Rast P."/>
            <person name="Oberbeckmann S."/>
            <person name="Bunk B."/>
            <person name="Jeske O."/>
            <person name="Meyerdierks A."/>
            <person name="Storesund J.E."/>
            <person name="Kallscheuer N."/>
            <person name="Luecker S."/>
            <person name="Lage O.M."/>
            <person name="Pohl T."/>
            <person name="Merkel B.J."/>
            <person name="Hornburger P."/>
            <person name="Mueller R.-W."/>
            <person name="Bruemmer F."/>
            <person name="Labrenz M."/>
            <person name="Spormann A.M."/>
            <person name="Op den Camp H."/>
            <person name="Overmann J."/>
            <person name="Amann R."/>
            <person name="Jetten M.S.M."/>
            <person name="Mascher T."/>
            <person name="Medema M.H."/>
            <person name="Devos D.P."/>
            <person name="Kaster A.-K."/>
            <person name="Ovreas L."/>
            <person name="Rohde M."/>
            <person name="Galperin M.Y."/>
            <person name="Jogler C."/>
        </authorList>
    </citation>
    <scope>NUCLEOTIDE SEQUENCE [LARGE SCALE GENOMIC DNA]</scope>
    <source>
        <strain evidence="1 2">HG15A2</strain>
    </source>
</reference>
<proteinExistence type="predicted"/>
<organism evidence="1 2">
    <name type="scientific">Adhaeretor mobilis</name>
    <dbReference type="NCBI Taxonomy" id="1930276"/>
    <lineage>
        <taxon>Bacteria</taxon>
        <taxon>Pseudomonadati</taxon>
        <taxon>Planctomycetota</taxon>
        <taxon>Planctomycetia</taxon>
        <taxon>Pirellulales</taxon>
        <taxon>Lacipirellulaceae</taxon>
        <taxon>Adhaeretor</taxon>
    </lineage>
</organism>
<sequence>MGVAIELTFFKEEFADAKTRCFYVTRRSRTMHRGDGLSINQQEPSPGRRLPQLRAVEVGELRLARWKRNAPSGRGATPCHSSAKLSLCLCGLKNCNSIERPMNGFRELIKVKVAAAGIFFEQDAVIENFHIQCIHSCILMMSCLRIGTKDIGIKNVRMD</sequence>